<reference evidence="1" key="1">
    <citation type="submission" date="2021-01" db="EMBL/GenBank/DDBJ databases">
        <title>Whole genome shotgun sequence of Sinosporangium siamense NBRC 109515.</title>
        <authorList>
            <person name="Komaki H."/>
            <person name="Tamura T."/>
        </authorList>
    </citation>
    <scope>NUCLEOTIDE SEQUENCE</scope>
    <source>
        <strain evidence="1">NBRC 109515</strain>
    </source>
</reference>
<sequence>MAMIHGLRDDHDARREWQEIMDQLGAPPEHTYGYGAVYDAIFLLHHGKAAEALARLAPEPRQVWKWVAWVWHHWYVALRAEAAVLAGSPGAPTRLAEARAVVVGNPVAGAIVKRAEALLDGDREALLAAADAFGTAGCRYQSARTLVLTGGDHGERGRAELGELGVAPMPGR</sequence>
<protein>
    <submittedName>
        <fullName evidence="1">Uncharacterized protein</fullName>
    </submittedName>
</protein>
<accession>A0A919V863</accession>
<keyword evidence="2" id="KW-1185">Reference proteome</keyword>
<dbReference type="AlphaFoldDB" id="A0A919V863"/>
<evidence type="ECO:0000313" key="2">
    <source>
        <dbReference type="Proteomes" id="UP000606172"/>
    </source>
</evidence>
<dbReference type="EMBL" id="BOOW01000028">
    <property type="protein sequence ID" value="GII94128.1"/>
    <property type="molecule type" value="Genomic_DNA"/>
</dbReference>
<dbReference type="RefSeq" id="WP_204028173.1">
    <property type="nucleotide sequence ID" value="NZ_BOOW01000028.1"/>
</dbReference>
<evidence type="ECO:0000313" key="1">
    <source>
        <dbReference type="EMBL" id="GII94128.1"/>
    </source>
</evidence>
<proteinExistence type="predicted"/>
<comment type="caution">
    <text evidence="1">The sequence shown here is derived from an EMBL/GenBank/DDBJ whole genome shotgun (WGS) entry which is preliminary data.</text>
</comment>
<gene>
    <name evidence="1" type="ORF">Ssi02_43590</name>
</gene>
<dbReference type="Proteomes" id="UP000606172">
    <property type="component" value="Unassembled WGS sequence"/>
</dbReference>
<organism evidence="1 2">
    <name type="scientific">Sinosporangium siamense</name>
    <dbReference type="NCBI Taxonomy" id="1367973"/>
    <lineage>
        <taxon>Bacteria</taxon>
        <taxon>Bacillati</taxon>
        <taxon>Actinomycetota</taxon>
        <taxon>Actinomycetes</taxon>
        <taxon>Streptosporangiales</taxon>
        <taxon>Streptosporangiaceae</taxon>
        <taxon>Sinosporangium</taxon>
    </lineage>
</organism>
<name>A0A919V863_9ACTN</name>